<keyword evidence="12" id="KW-0446">Lipid-binding</keyword>
<keyword evidence="24" id="KW-1185">Reference proteome</keyword>
<evidence type="ECO:0000256" key="21">
    <source>
        <dbReference type="SAM" id="MobiDB-lite"/>
    </source>
</evidence>
<accession>A0A665USM6</accession>
<dbReference type="GO" id="GO:0006915">
    <property type="term" value="P:apoptotic process"/>
    <property type="evidence" value="ECO:0007669"/>
    <property type="project" value="UniProtKB-KW"/>
</dbReference>
<comment type="subunit">
    <text evidence="19">Oligomeric complex consisting of membrane-bound and soluble forms of OPA1.</text>
</comment>
<evidence type="ECO:0000256" key="17">
    <source>
        <dbReference type="ARBA" id="ARBA00044791"/>
    </source>
</evidence>
<dbReference type="InterPro" id="IPR045063">
    <property type="entry name" value="Dynamin_N"/>
</dbReference>
<evidence type="ECO:0000256" key="19">
    <source>
        <dbReference type="ARBA" id="ARBA00063873"/>
    </source>
</evidence>
<dbReference type="GO" id="GO:0005874">
    <property type="term" value="C:microtubule"/>
    <property type="evidence" value="ECO:0007669"/>
    <property type="project" value="TreeGrafter"/>
</dbReference>
<dbReference type="CDD" id="cd08771">
    <property type="entry name" value="DLP_1"/>
    <property type="match status" value="1"/>
</dbReference>
<evidence type="ECO:0000256" key="13">
    <source>
        <dbReference type="ARBA" id="ARBA00023128"/>
    </source>
</evidence>
<comment type="catalytic activity">
    <reaction evidence="18">
        <text>GTP + H2O = GDP + phosphate + H(+)</text>
        <dbReference type="Rhea" id="RHEA:19669"/>
        <dbReference type="ChEBI" id="CHEBI:15377"/>
        <dbReference type="ChEBI" id="CHEBI:15378"/>
        <dbReference type="ChEBI" id="CHEBI:37565"/>
        <dbReference type="ChEBI" id="CHEBI:43474"/>
        <dbReference type="ChEBI" id="CHEBI:58189"/>
        <dbReference type="EC" id="3.6.5.5"/>
    </reaction>
</comment>
<dbReference type="InterPro" id="IPR030381">
    <property type="entry name" value="G_DYNAMIN_dom"/>
</dbReference>
<evidence type="ECO:0000256" key="6">
    <source>
        <dbReference type="ARBA" id="ARBA00022741"/>
    </source>
</evidence>
<evidence type="ECO:0000256" key="4">
    <source>
        <dbReference type="ARBA" id="ARBA00022692"/>
    </source>
</evidence>
<keyword evidence="9" id="KW-0809">Transit peptide</keyword>
<dbReference type="Pfam" id="PF19434">
    <property type="entry name" value="OPA1_C"/>
    <property type="match status" value="1"/>
</dbReference>
<evidence type="ECO:0000256" key="20">
    <source>
        <dbReference type="ARBA" id="ARBA00083666"/>
    </source>
</evidence>
<dbReference type="GO" id="GO:0008017">
    <property type="term" value="F:microtubule binding"/>
    <property type="evidence" value="ECO:0007669"/>
    <property type="project" value="TreeGrafter"/>
</dbReference>
<evidence type="ECO:0000313" key="23">
    <source>
        <dbReference type="Ensembl" id="ENSENLP00000022259.1"/>
    </source>
</evidence>
<keyword evidence="13" id="KW-0496">Mitochondrion</keyword>
<feature type="region of interest" description="Disordered" evidence="21">
    <location>
        <begin position="188"/>
        <end position="207"/>
    </location>
</feature>
<dbReference type="EC" id="3.6.5.5" evidence="3"/>
<dbReference type="GO" id="GO:0008289">
    <property type="term" value="F:lipid binding"/>
    <property type="evidence" value="ECO:0007669"/>
    <property type="project" value="UniProtKB-KW"/>
</dbReference>
<dbReference type="GO" id="GO:0000266">
    <property type="term" value="P:mitochondrial fission"/>
    <property type="evidence" value="ECO:0007669"/>
    <property type="project" value="TreeGrafter"/>
</dbReference>
<dbReference type="SUPFAM" id="SSF52540">
    <property type="entry name" value="P-loop containing nucleoside triphosphate hydrolases"/>
    <property type="match status" value="1"/>
</dbReference>
<evidence type="ECO:0000256" key="2">
    <source>
        <dbReference type="ARBA" id="ARBA00004569"/>
    </source>
</evidence>
<evidence type="ECO:0000256" key="14">
    <source>
        <dbReference type="ARBA" id="ARBA00023134"/>
    </source>
</evidence>
<keyword evidence="6" id="KW-0547">Nucleotide-binding</keyword>
<dbReference type="Proteomes" id="UP000472264">
    <property type="component" value="Chromosome 4"/>
</dbReference>
<reference evidence="23" key="2">
    <citation type="submission" date="2025-08" db="UniProtKB">
        <authorList>
            <consortium name="Ensembl"/>
        </authorList>
    </citation>
    <scope>IDENTIFICATION</scope>
</reference>
<keyword evidence="5" id="KW-0053">Apoptosis</keyword>
<evidence type="ECO:0000256" key="9">
    <source>
        <dbReference type="ARBA" id="ARBA00022946"/>
    </source>
</evidence>
<dbReference type="PRINTS" id="PR00195">
    <property type="entry name" value="DYNAMIN"/>
</dbReference>
<dbReference type="PROSITE" id="PS51718">
    <property type="entry name" value="G_DYNAMIN_2"/>
    <property type="match status" value="1"/>
</dbReference>
<dbReference type="Ensembl" id="ENSENLT00000023017.1">
    <property type="protein sequence ID" value="ENSENLP00000022259.1"/>
    <property type="gene ID" value="ENSENLG00000010040.1"/>
</dbReference>
<protein>
    <recommendedName>
        <fullName evidence="17">Dynamin-like GTPase OPA1, mitochondrial</fullName>
        <ecNumber evidence="3">3.6.5.5</ecNumber>
    </recommendedName>
    <alternativeName>
        <fullName evidence="20">Optic atrophy protein 1 homolog</fullName>
    </alternativeName>
</protein>
<feature type="region of interest" description="Disordered" evidence="21">
    <location>
        <begin position="232"/>
        <end position="273"/>
    </location>
</feature>
<dbReference type="PANTHER" id="PTHR11566:SF67">
    <property type="entry name" value="DYNAMIN-LIKE 120 KDA PROTEIN, MITOCHONDRIAL"/>
    <property type="match status" value="1"/>
</dbReference>
<dbReference type="InterPro" id="IPR001401">
    <property type="entry name" value="Dynamin_GTPase"/>
</dbReference>
<dbReference type="SMART" id="SM00053">
    <property type="entry name" value="DYNc"/>
    <property type="match status" value="1"/>
</dbReference>
<evidence type="ECO:0000256" key="1">
    <source>
        <dbReference type="ARBA" id="ARBA00004434"/>
    </source>
</evidence>
<name>A0A665USM6_ECHNA</name>
<reference evidence="23" key="3">
    <citation type="submission" date="2025-09" db="UniProtKB">
        <authorList>
            <consortium name="Ensembl"/>
        </authorList>
    </citation>
    <scope>IDENTIFICATION</scope>
</reference>
<dbReference type="InterPro" id="IPR027417">
    <property type="entry name" value="P-loop_NTPase"/>
</dbReference>
<evidence type="ECO:0000256" key="10">
    <source>
        <dbReference type="ARBA" id="ARBA00022989"/>
    </source>
</evidence>
<evidence type="ECO:0000256" key="7">
    <source>
        <dbReference type="ARBA" id="ARBA00022792"/>
    </source>
</evidence>
<evidence type="ECO:0000259" key="22">
    <source>
        <dbReference type="PROSITE" id="PS51718"/>
    </source>
</evidence>
<evidence type="ECO:0000256" key="15">
    <source>
        <dbReference type="ARBA" id="ARBA00023136"/>
    </source>
</evidence>
<dbReference type="GO" id="GO:0003924">
    <property type="term" value="F:GTPase activity"/>
    <property type="evidence" value="ECO:0007669"/>
    <property type="project" value="InterPro"/>
</dbReference>
<organism evidence="23 24">
    <name type="scientific">Echeneis naucrates</name>
    <name type="common">Live sharksucker</name>
    <dbReference type="NCBI Taxonomy" id="173247"/>
    <lineage>
        <taxon>Eukaryota</taxon>
        <taxon>Metazoa</taxon>
        <taxon>Chordata</taxon>
        <taxon>Craniata</taxon>
        <taxon>Vertebrata</taxon>
        <taxon>Euteleostomi</taxon>
        <taxon>Actinopterygii</taxon>
        <taxon>Neopterygii</taxon>
        <taxon>Teleostei</taxon>
        <taxon>Neoteleostei</taxon>
        <taxon>Acanthomorphata</taxon>
        <taxon>Carangaria</taxon>
        <taxon>Carangiformes</taxon>
        <taxon>Echeneidae</taxon>
        <taxon>Echeneis</taxon>
    </lineage>
</organism>
<keyword evidence="16" id="KW-1015">Disulfide bond</keyword>
<reference evidence="23" key="1">
    <citation type="submission" date="2021-04" db="EMBL/GenBank/DDBJ databases">
        <authorList>
            <consortium name="Wellcome Sanger Institute Data Sharing"/>
        </authorList>
    </citation>
    <scope>NUCLEOTIDE SEQUENCE [LARGE SCALE GENOMIC DNA]</scope>
</reference>
<evidence type="ECO:0000256" key="11">
    <source>
        <dbReference type="ARBA" id="ARBA00023054"/>
    </source>
</evidence>
<feature type="compositionally biased region" description="Pro residues" evidence="21">
    <location>
        <begin position="244"/>
        <end position="259"/>
    </location>
</feature>
<evidence type="ECO:0000256" key="12">
    <source>
        <dbReference type="ARBA" id="ARBA00023121"/>
    </source>
</evidence>
<evidence type="ECO:0000256" key="5">
    <source>
        <dbReference type="ARBA" id="ARBA00022703"/>
    </source>
</evidence>
<keyword evidence="14" id="KW-0342">GTP-binding</keyword>
<dbReference type="Pfam" id="PF00350">
    <property type="entry name" value="Dynamin_N"/>
    <property type="match status" value="1"/>
</dbReference>
<evidence type="ECO:0000256" key="16">
    <source>
        <dbReference type="ARBA" id="ARBA00023157"/>
    </source>
</evidence>
<gene>
    <name evidence="23" type="primary">opa1</name>
</gene>
<evidence type="ECO:0000256" key="18">
    <source>
        <dbReference type="ARBA" id="ARBA00048040"/>
    </source>
</evidence>
<dbReference type="Gene3D" id="3.40.50.300">
    <property type="entry name" value="P-loop containing nucleotide triphosphate hydrolases"/>
    <property type="match status" value="1"/>
</dbReference>
<dbReference type="FunFam" id="3.40.50.300:FF:000171">
    <property type="entry name" value="Dynamin-like 120 kDa protein, mitochondrial"/>
    <property type="match status" value="1"/>
</dbReference>
<sequence length="1018" mass="117160">MLRVGGKAGCMACRNLVSTNMGVRFLVPLQKLHPLSRAIHHRYSGNANPQRGPHRTAARYFTSMSRLPMRPPKPPPGSGGRNYQQQRNFWVARLAARLLKLRYLFLGTAVGGGYTAKKTYDEWKDMLPDLSEYNWVIPDFVWELSEQIDFDKLAKALPEMEEISKLLPDLDKIGENFTFLKSLLSSETSGDPPLKATDSSAAASQDASDRQYKKGLLGELILIQQQIQRHEEEVRRAAAANSARPPPPEPAPSPPPNPSPLQQKRKSSDKEKVDQLQEELLRTQLKYQRMLERLEKENKELRKVVLQKDDKGIHQRKVKKSLIDLYSEVLDILSDYDANYNTQDHLPRVVVVGDQSAGKTSVLEMIAQARIFPRGSGEMMTRSPVKVTLSEGPHHVAIFKDSGREFDLTKEEDLSALRHEIELRMRKSVKEGQTVSSETISLSVKGPGIQRMVLVDLPGVISTVTTGMASDTKETIFSISKAYMQNPNAIILCIQDGSVDAERSIVTDLVSQMDPQGKRTIFVLTKVDLAEKNLASPSRIQQIVEGKLFPMKALGYFAVVTGKGSTGESIESIKDYEEDFFQSSRLLRDGMLKAHQVTTKNLSLAVSDCFWKMVRESVEQQADVFKASRFNLETEWKNNYPRLRELDRNELYEKAKNEILDEVISLSQVTPQHWEAILQKKLWERVSTHVIENIYLPAAQTMDSGTFNTTVDIKLKQWTDKQLPHKALEVAWETLQEEFARFMAEYKGKDQDDIFDKLKEAVKDESIKRHKWNERAMDSLRVIQHNALEDRSITDKPQWDAAIQFMEETLQSRLKDTESVIRDMVGPDWKERWLNWKNRTADQHIRNETKNELDRLLKLHDDHTAYLANDEVTTVRKNLEGRGVEVDPVLIKDTWHQLYRRHFLQKALAHCNLCKRGFYYYQRHFVDSELECNDVVLFWRIQRMLVITANTLRQQLTNNEVRRMEKNVKEVLEDFGEDTEKKTQLITGRRVQLAEDLKKVREIQEKLEAFIEALHKEK</sequence>
<comment type="subcellular location">
    <subcellularLocation>
        <location evidence="1">Mitochondrion inner membrane</location>
        <topology evidence="1">Single-pass membrane protein</topology>
    </subcellularLocation>
    <subcellularLocation>
        <location evidence="2">Mitochondrion intermembrane space</location>
    </subcellularLocation>
</comment>
<keyword evidence="15" id="KW-0472">Membrane</keyword>
<keyword evidence="4" id="KW-0812">Transmembrane</keyword>
<dbReference type="PANTHER" id="PTHR11566">
    <property type="entry name" value="DYNAMIN"/>
    <property type="match status" value="1"/>
</dbReference>
<dbReference type="GO" id="GO:0048312">
    <property type="term" value="P:intracellular distribution of mitochondria"/>
    <property type="evidence" value="ECO:0007669"/>
    <property type="project" value="TreeGrafter"/>
</dbReference>
<keyword evidence="10" id="KW-1133">Transmembrane helix</keyword>
<proteinExistence type="predicted"/>
<dbReference type="GO" id="GO:0005525">
    <property type="term" value="F:GTP binding"/>
    <property type="evidence" value="ECO:0007669"/>
    <property type="project" value="UniProtKB-KW"/>
</dbReference>
<feature type="domain" description="Dynamin-type G" evidence="22">
    <location>
        <begin position="343"/>
        <end position="619"/>
    </location>
</feature>
<evidence type="ECO:0000256" key="8">
    <source>
        <dbReference type="ARBA" id="ARBA00022801"/>
    </source>
</evidence>
<dbReference type="InterPro" id="IPR022812">
    <property type="entry name" value="Dynamin"/>
</dbReference>
<dbReference type="InterPro" id="IPR045817">
    <property type="entry name" value="OPA1_C"/>
</dbReference>
<keyword evidence="7" id="KW-0999">Mitochondrion inner membrane</keyword>
<evidence type="ECO:0000313" key="24">
    <source>
        <dbReference type="Proteomes" id="UP000472264"/>
    </source>
</evidence>
<dbReference type="AlphaFoldDB" id="A0A665USM6"/>
<dbReference type="GO" id="GO:0005758">
    <property type="term" value="C:mitochondrial intermembrane space"/>
    <property type="evidence" value="ECO:0007669"/>
    <property type="project" value="UniProtKB-SubCell"/>
</dbReference>
<dbReference type="GO" id="GO:0006897">
    <property type="term" value="P:endocytosis"/>
    <property type="evidence" value="ECO:0007669"/>
    <property type="project" value="TreeGrafter"/>
</dbReference>
<evidence type="ECO:0000256" key="3">
    <source>
        <dbReference type="ARBA" id="ARBA00011980"/>
    </source>
</evidence>
<dbReference type="GO" id="GO:0016559">
    <property type="term" value="P:peroxisome fission"/>
    <property type="evidence" value="ECO:0007669"/>
    <property type="project" value="TreeGrafter"/>
</dbReference>
<keyword evidence="8" id="KW-0378">Hydrolase</keyword>
<dbReference type="GO" id="GO:0005743">
    <property type="term" value="C:mitochondrial inner membrane"/>
    <property type="evidence" value="ECO:0007669"/>
    <property type="project" value="UniProtKB-SubCell"/>
</dbReference>
<dbReference type="GO" id="GO:0008053">
    <property type="term" value="P:mitochondrial fusion"/>
    <property type="evidence" value="ECO:0007669"/>
    <property type="project" value="TreeGrafter"/>
</dbReference>
<keyword evidence="11" id="KW-0175">Coiled coil</keyword>